<feature type="region of interest" description="Disordered" evidence="1">
    <location>
        <begin position="1"/>
        <end position="120"/>
    </location>
</feature>
<dbReference type="EMBL" id="JAPCWZ010000006">
    <property type="protein sequence ID" value="KAK8859498.1"/>
    <property type="molecule type" value="Genomic_DNA"/>
</dbReference>
<proteinExistence type="predicted"/>
<dbReference type="PANTHER" id="PTHR39607">
    <property type="entry name" value="XANTHOCILLIN BIOSYNTHESIS CLUSTER TRANSCRIPTION FACTOR XANC-RELATED"/>
    <property type="match status" value="1"/>
</dbReference>
<dbReference type="SUPFAM" id="SSF57959">
    <property type="entry name" value="Leucine zipper domain"/>
    <property type="match status" value="1"/>
</dbReference>
<evidence type="ECO:0000313" key="3">
    <source>
        <dbReference type="EMBL" id="KAK8859498.1"/>
    </source>
</evidence>
<reference evidence="3 4" key="1">
    <citation type="journal article" date="2024" name="IMA Fungus">
        <title>Apiospora arundinis, a panoply of carbohydrate-active enzymes and secondary metabolites.</title>
        <authorList>
            <person name="Sorensen T."/>
            <person name="Petersen C."/>
            <person name="Muurmann A.T."/>
            <person name="Christiansen J.V."/>
            <person name="Brundto M.L."/>
            <person name="Overgaard C.K."/>
            <person name="Boysen A.T."/>
            <person name="Wollenberg R.D."/>
            <person name="Larsen T.O."/>
            <person name="Sorensen J.L."/>
            <person name="Nielsen K.L."/>
            <person name="Sondergaard T.E."/>
        </authorList>
    </citation>
    <scope>NUCLEOTIDE SEQUENCE [LARGE SCALE GENOMIC DNA]</scope>
    <source>
        <strain evidence="3 4">AAU 773</strain>
    </source>
</reference>
<evidence type="ECO:0000256" key="1">
    <source>
        <dbReference type="SAM" id="MobiDB-lite"/>
    </source>
</evidence>
<sequence>MSHPQFSPSGFDKIPSHYSTQGKSSAFSSSANSDEDWTQISDTKERRRIQNRIAQRTYRKKLKRRLEDLERRAGTSDGSSIGSNIAQPRPQSIPPMRQCDELSSSPSFDGRERLPTPPSNGMMLPLYDTAAPYAPNTVPGFYDSFKSPTALSTNCSDVSYETENDEVELGMTQMLEKALHDIPDFAFV</sequence>
<protein>
    <submittedName>
        <fullName evidence="3">Transcription factor bzip protein</fullName>
    </submittedName>
</protein>
<dbReference type="Gene3D" id="1.20.5.170">
    <property type="match status" value="1"/>
</dbReference>
<dbReference type="PROSITE" id="PS00036">
    <property type="entry name" value="BZIP_BASIC"/>
    <property type="match status" value="1"/>
</dbReference>
<dbReference type="InterPro" id="IPR046347">
    <property type="entry name" value="bZIP_sf"/>
</dbReference>
<evidence type="ECO:0000259" key="2">
    <source>
        <dbReference type="PROSITE" id="PS00036"/>
    </source>
</evidence>
<accession>A0ABR2I9U3</accession>
<name>A0ABR2I9U3_9PEZI</name>
<feature type="compositionally biased region" description="Polar residues" evidence="1">
    <location>
        <begin position="76"/>
        <end position="90"/>
    </location>
</feature>
<dbReference type="CDD" id="cd14688">
    <property type="entry name" value="bZIP_YAP"/>
    <property type="match status" value="1"/>
</dbReference>
<gene>
    <name evidence="3" type="ORF">PGQ11_010232</name>
</gene>
<feature type="domain" description="BZIP" evidence="2">
    <location>
        <begin position="46"/>
        <end position="61"/>
    </location>
</feature>
<dbReference type="InterPro" id="IPR004827">
    <property type="entry name" value="bZIP"/>
</dbReference>
<organism evidence="3 4">
    <name type="scientific">Apiospora arundinis</name>
    <dbReference type="NCBI Taxonomy" id="335852"/>
    <lineage>
        <taxon>Eukaryota</taxon>
        <taxon>Fungi</taxon>
        <taxon>Dikarya</taxon>
        <taxon>Ascomycota</taxon>
        <taxon>Pezizomycotina</taxon>
        <taxon>Sordariomycetes</taxon>
        <taxon>Xylariomycetidae</taxon>
        <taxon>Amphisphaeriales</taxon>
        <taxon>Apiosporaceae</taxon>
        <taxon>Apiospora</taxon>
    </lineage>
</organism>
<dbReference type="Proteomes" id="UP001390339">
    <property type="component" value="Unassembled WGS sequence"/>
</dbReference>
<feature type="compositionally biased region" description="Basic and acidic residues" evidence="1">
    <location>
        <begin position="65"/>
        <end position="74"/>
    </location>
</feature>
<dbReference type="InterPro" id="IPR052635">
    <property type="entry name" value="Sec_Metab_Biosynth_Reg"/>
</dbReference>
<evidence type="ECO:0000313" key="4">
    <source>
        <dbReference type="Proteomes" id="UP001390339"/>
    </source>
</evidence>
<dbReference type="PANTHER" id="PTHR39607:SF1">
    <property type="entry name" value="B-ZIP TRANSCRIPTION FACTOR (EUROFUNG)"/>
    <property type="match status" value="1"/>
</dbReference>
<keyword evidence="4" id="KW-1185">Reference proteome</keyword>
<comment type="caution">
    <text evidence="3">The sequence shown here is derived from an EMBL/GenBank/DDBJ whole genome shotgun (WGS) entry which is preliminary data.</text>
</comment>